<keyword evidence="2 6" id="KW-0963">Cytoplasm</keyword>
<keyword evidence="3 6" id="KW-0805">Transcription regulation</keyword>
<dbReference type="HAMAP" id="MF_00693">
    <property type="entry name" value="Transcrip_reg_TACO1"/>
    <property type="match status" value="1"/>
</dbReference>
<feature type="domain" description="TACO1/YebC-like second and third" evidence="7">
    <location>
        <begin position="83"/>
        <end position="235"/>
    </location>
</feature>
<evidence type="ECO:0000259" key="7">
    <source>
        <dbReference type="Pfam" id="PF01709"/>
    </source>
</evidence>
<dbReference type="Pfam" id="PF01709">
    <property type="entry name" value="Transcrip_reg"/>
    <property type="match status" value="1"/>
</dbReference>
<dbReference type="NCBIfam" id="NF009044">
    <property type="entry name" value="PRK12378.1"/>
    <property type="match status" value="1"/>
</dbReference>
<dbReference type="InterPro" id="IPR026564">
    <property type="entry name" value="Transcrip_reg_TACO1-like_dom3"/>
</dbReference>
<dbReference type="Gene3D" id="1.10.10.200">
    <property type="match status" value="1"/>
</dbReference>
<comment type="similarity">
    <text evidence="1 6">Belongs to the TACO1 family.</text>
</comment>
<feature type="domain" description="TACO1/YebC-like N-terminal" evidence="8">
    <location>
        <begin position="5"/>
        <end position="74"/>
    </location>
</feature>
<evidence type="ECO:0000313" key="9">
    <source>
        <dbReference type="EMBL" id="OGB73570.1"/>
    </source>
</evidence>
<reference evidence="9 10" key="1">
    <citation type="journal article" date="2016" name="Nat. Commun.">
        <title>Thousands of microbial genomes shed light on interconnected biogeochemical processes in an aquifer system.</title>
        <authorList>
            <person name="Anantharaman K."/>
            <person name="Brown C.T."/>
            <person name="Hug L.A."/>
            <person name="Sharon I."/>
            <person name="Castelle C.J."/>
            <person name="Probst A.J."/>
            <person name="Thomas B.C."/>
            <person name="Singh A."/>
            <person name="Wilkins M.J."/>
            <person name="Karaoz U."/>
            <person name="Brodie E.L."/>
            <person name="Williams K.H."/>
            <person name="Hubbard S.S."/>
            <person name="Banfield J.F."/>
        </authorList>
    </citation>
    <scope>NUCLEOTIDE SEQUENCE [LARGE SCALE GENOMIC DNA]</scope>
</reference>
<evidence type="ECO:0000256" key="6">
    <source>
        <dbReference type="HAMAP-Rule" id="MF_00693"/>
    </source>
</evidence>
<dbReference type="GO" id="GO:0003677">
    <property type="term" value="F:DNA binding"/>
    <property type="evidence" value="ECO:0007669"/>
    <property type="project" value="UniProtKB-UniRule"/>
</dbReference>
<dbReference type="PANTHER" id="PTHR12532:SF6">
    <property type="entry name" value="TRANSCRIPTIONAL REGULATORY PROTEIN YEBC-RELATED"/>
    <property type="match status" value="1"/>
</dbReference>
<keyword evidence="5 6" id="KW-0804">Transcription</keyword>
<dbReference type="InterPro" id="IPR029072">
    <property type="entry name" value="YebC-like"/>
</dbReference>
<proteinExistence type="inferred from homology"/>
<evidence type="ECO:0000313" key="10">
    <source>
        <dbReference type="Proteomes" id="UP000178085"/>
    </source>
</evidence>
<gene>
    <name evidence="9" type="ORF">A3K51_01845</name>
</gene>
<organism evidence="9 10">
    <name type="scientific">candidate division Kazan bacterium RIFCSPLOWO2_01_FULL_45_19</name>
    <dbReference type="NCBI Taxonomy" id="1798538"/>
    <lineage>
        <taxon>Bacteria</taxon>
        <taxon>Bacteria division Kazan-3B-28</taxon>
    </lineage>
</organism>
<dbReference type="FunFam" id="1.10.10.200:FF:000002">
    <property type="entry name" value="Probable transcriptional regulatory protein CLM62_37755"/>
    <property type="match status" value="1"/>
</dbReference>
<dbReference type="NCBIfam" id="TIGR01033">
    <property type="entry name" value="YebC/PmpR family DNA-binding transcriptional regulator"/>
    <property type="match status" value="1"/>
</dbReference>
<dbReference type="InterPro" id="IPR002876">
    <property type="entry name" value="Transcrip_reg_TACO1-like"/>
</dbReference>
<dbReference type="InterPro" id="IPR017856">
    <property type="entry name" value="Integrase-like_N"/>
</dbReference>
<evidence type="ECO:0000256" key="3">
    <source>
        <dbReference type="ARBA" id="ARBA00023015"/>
    </source>
</evidence>
<dbReference type="NCBIfam" id="NF001030">
    <property type="entry name" value="PRK00110.1"/>
    <property type="match status" value="1"/>
</dbReference>
<evidence type="ECO:0000256" key="4">
    <source>
        <dbReference type="ARBA" id="ARBA00023125"/>
    </source>
</evidence>
<dbReference type="PANTHER" id="PTHR12532">
    <property type="entry name" value="TRANSLATIONAL ACTIVATOR OF CYTOCHROME C OXIDASE 1"/>
    <property type="match status" value="1"/>
</dbReference>
<evidence type="ECO:0000259" key="8">
    <source>
        <dbReference type="Pfam" id="PF20772"/>
    </source>
</evidence>
<keyword evidence="4 6" id="KW-0238">DNA-binding</keyword>
<evidence type="ECO:0000256" key="1">
    <source>
        <dbReference type="ARBA" id="ARBA00008724"/>
    </source>
</evidence>
<dbReference type="GO" id="GO:0006355">
    <property type="term" value="P:regulation of DNA-templated transcription"/>
    <property type="evidence" value="ECO:0007669"/>
    <property type="project" value="UniProtKB-UniRule"/>
</dbReference>
<comment type="caution">
    <text evidence="9">The sequence shown here is derived from an EMBL/GenBank/DDBJ whole genome shotgun (WGS) entry which is preliminary data.</text>
</comment>
<evidence type="ECO:0000256" key="5">
    <source>
        <dbReference type="ARBA" id="ARBA00023163"/>
    </source>
</evidence>
<dbReference type="InterPro" id="IPR049083">
    <property type="entry name" value="TACO1_YebC_N"/>
</dbReference>
<protein>
    <recommendedName>
        <fullName evidence="6">Probable transcriptional regulatory protein A3K51_01845</fullName>
    </recommendedName>
</protein>
<evidence type="ECO:0000256" key="2">
    <source>
        <dbReference type="ARBA" id="ARBA00022490"/>
    </source>
</evidence>
<sequence length="245" mass="26970">MSGHSKWSTIKRKKGVTDAKRGAEFTKLGRLIEVAARYGADLEMNPRLKLAVQKARSGNMPMANIEKAIRKGAGLDADKSQIEEVVYEGLGPGNVAVTIQTLTDNRNRTVSELRNIFVKAGGSLGNNGSVAWQFQQRGVLIVPKTEPDMEMKFIDAGASDFQDTDDTWEVYTQPKDLNQVKQNLTIAGVKVLEDKLTMVPTTTTKITDAALAKKVLNLMDVLDENPDVSEIFANFDIDDNLLEVE</sequence>
<dbReference type="Pfam" id="PF20772">
    <property type="entry name" value="TACO1_YebC_N"/>
    <property type="match status" value="1"/>
</dbReference>
<accession>A0A1F4NQ88</accession>
<dbReference type="GO" id="GO:0005829">
    <property type="term" value="C:cytosol"/>
    <property type="evidence" value="ECO:0007669"/>
    <property type="project" value="TreeGrafter"/>
</dbReference>
<dbReference type="InterPro" id="IPR048300">
    <property type="entry name" value="TACO1_YebC-like_2nd/3rd_dom"/>
</dbReference>
<dbReference type="Proteomes" id="UP000178085">
    <property type="component" value="Unassembled WGS sequence"/>
</dbReference>
<comment type="subcellular location">
    <subcellularLocation>
        <location evidence="6">Cytoplasm</location>
    </subcellularLocation>
</comment>
<name>A0A1F4NQ88_UNCK3</name>
<dbReference type="EMBL" id="METD01000001">
    <property type="protein sequence ID" value="OGB73570.1"/>
    <property type="molecule type" value="Genomic_DNA"/>
</dbReference>
<dbReference type="AlphaFoldDB" id="A0A1F4NQ88"/>
<dbReference type="Gene3D" id="3.30.70.980">
    <property type="match status" value="2"/>
</dbReference>
<dbReference type="SUPFAM" id="SSF75625">
    <property type="entry name" value="YebC-like"/>
    <property type="match status" value="1"/>
</dbReference>